<comment type="caution">
    <text evidence="2">The sequence shown here is derived from an EMBL/GenBank/DDBJ whole genome shotgun (WGS) entry which is preliminary data.</text>
</comment>
<name>A0A7I9ZRM2_9MYCO</name>
<accession>A0A7I9ZRM2</accession>
<dbReference type="RefSeq" id="WP_163891509.1">
    <property type="nucleotide sequence ID" value="NZ_BLLB01000002.1"/>
</dbReference>
<dbReference type="SUPFAM" id="SSF101898">
    <property type="entry name" value="NHL repeat"/>
    <property type="match status" value="1"/>
</dbReference>
<feature type="compositionally biased region" description="Acidic residues" evidence="1">
    <location>
        <begin position="147"/>
        <end position="159"/>
    </location>
</feature>
<dbReference type="Proteomes" id="UP000465304">
    <property type="component" value="Unassembled WGS sequence"/>
</dbReference>
<dbReference type="EMBL" id="BLLB01000002">
    <property type="protein sequence ID" value="GFH03684.1"/>
    <property type="molecule type" value="Genomic_DNA"/>
</dbReference>
<evidence type="ECO:0000313" key="2">
    <source>
        <dbReference type="EMBL" id="GFH03684.1"/>
    </source>
</evidence>
<sequence>MVWEKHVGRVGALAVALGIGSAVVAMPGVAWAQPEGSSSASASDSDAGSSRGEAKAGDKPSRPTKSRDAAGAGTSTAADSDAETDDAESETDDAESDEAESDDAETDDTQPDDEATEAEAETSASDPVEPTDRRRSGIEKRAAKDEPEAENVVPEEDGSPPDATNTGDTATPASPPAAESPTADADDLATAEPAEQTPAPATALKSLSAPGNLSSTSDEPAAPDASPLLLTLLASVWRPLAERIAEANTTATTASAVQATGEVQAGATSSPIPGTAYQSPVIGPDGTLYQVTSGGSTTQVSILDSDGQVIATSDEIRGVSAPYGRAAMRPDGTLIVVTTTNRRTNTIISAVDSEGKVSRVATLIGVTDTPLTVGSDGALYFRTEIVPFSPLADPIEYRFVRISANNFVRSYSYDTDFEVAPDGTAHLVSSGFGFSTFRTIDSNGWTRATFLPFGSDPSDPLVDEDGTAYVTAGVTGLFGTQSTRVYTVDGASRTVRSIVGLPGDTVMTADGFGLETFTFDGDSDDGTRTYISRITANSIATSDVIDGRIAGFQLGPDGTAYAPIADPTLDNTPVAVVDTDGNVNTVLLPGTLVVRDRNVRGGRSQSAENLGYVNYTVNGTEYVAVLGPDATVVRTIELPEGATGGTVFFGPDGAAYELVEYREPSGNYVSRQILALSTDTYTSIVPGVAFLQAADVVFGPDGIGYLLVGTPAAYDIDVLGFDAAGDTVIPPSGVTNPALRHVTLRDIEVLAFGPDGTAYLTDRSPAGSGVYALTATGAQKVADLEYSQLGTYNLPTFSTDGTGYVANTVALEGGGFATIVTSFSPPTNL</sequence>
<evidence type="ECO:0000313" key="3">
    <source>
        <dbReference type="Proteomes" id="UP000465304"/>
    </source>
</evidence>
<protein>
    <submittedName>
        <fullName evidence="2">Uncharacterized protein</fullName>
    </submittedName>
</protein>
<reference evidence="2 3" key="1">
    <citation type="journal article" date="2019" name="Emerg. Microbes Infect.">
        <title>Comprehensive subspecies identification of 175 nontuberculous mycobacteria species based on 7547 genomic profiles.</title>
        <authorList>
            <person name="Matsumoto Y."/>
            <person name="Kinjo T."/>
            <person name="Motooka D."/>
            <person name="Nabeya D."/>
            <person name="Jung N."/>
            <person name="Uechi K."/>
            <person name="Horii T."/>
            <person name="Iida T."/>
            <person name="Fujita J."/>
            <person name="Nakamura S."/>
        </authorList>
    </citation>
    <scope>NUCLEOTIDE SEQUENCE [LARGE SCALE GENOMIC DNA]</scope>
    <source>
        <strain evidence="2 3">JCM 30996</strain>
    </source>
</reference>
<feature type="compositionally biased region" description="Acidic residues" evidence="1">
    <location>
        <begin position="80"/>
        <end position="120"/>
    </location>
</feature>
<feature type="region of interest" description="Disordered" evidence="1">
    <location>
        <begin position="32"/>
        <end position="198"/>
    </location>
</feature>
<feature type="compositionally biased region" description="Low complexity" evidence="1">
    <location>
        <begin position="36"/>
        <end position="50"/>
    </location>
</feature>
<keyword evidence="3" id="KW-1185">Reference proteome</keyword>
<feature type="compositionally biased region" description="Basic and acidic residues" evidence="1">
    <location>
        <begin position="52"/>
        <end position="68"/>
    </location>
</feature>
<feature type="compositionally biased region" description="Basic and acidic residues" evidence="1">
    <location>
        <begin position="130"/>
        <end position="146"/>
    </location>
</feature>
<feature type="compositionally biased region" description="Low complexity" evidence="1">
    <location>
        <begin position="166"/>
        <end position="183"/>
    </location>
</feature>
<feature type="compositionally biased region" description="Low complexity" evidence="1">
    <location>
        <begin position="69"/>
        <end position="79"/>
    </location>
</feature>
<organism evidence="2 3">
    <name type="scientific">Mycolicibacterium hippocampi</name>
    <dbReference type="NCBI Taxonomy" id="659824"/>
    <lineage>
        <taxon>Bacteria</taxon>
        <taxon>Bacillati</taxon>
        <taxon>Actinomycetota</taxon>
        <taxon>Actinomycetes</taxon>
        <taxon>Mycobacteriales</taxon>
        <taxon>Mycobacteriaceae</taxon>
        <taxon>Mycolicibacterium</taxon>
    </lineage>
</organism>
<gene>
    <name evidence="2" type="ORF">MHIP_41670</name>
</gene>
<evidence type="ECO:0000256" key="1">
    <source>
        <dbReference type="SAM" id="MobiDB-lite"/>
    </source>
</evidence>
<dbReference type="AlphaFoldDB" id="A0A7I9ZRM2"/>
<proteinExistence type="predicted"/>